<dbReference type="Gene3D" id="3.10.100.10">
    <property type="entry name" value="Mannose-Binding Protein A, subunit A"/>
    <property type="match status" value="1"/>
</dbReference>
<dbReference type="InterPro" id="IPR016187">
    <property type="entry name" value="CTDL_fold"/>
</dbReference>
<name>A0A8B6GKZ1_MYTGA</name>
<dbReference type="Proteomes" id="UP000596742">
    <property type="component" value="Unassembled WGS sequence"/>
</dbReference>
<feature type="domain" description="C-type lectin" evidence="1">
    <location>
        <begin position="7"/>
        <end position="67"/>
    </location>
</feature>
<dbReference type="CDD" id="cd00037">
    <property type="entry name" value="CLECT"/>
    <property type="match status" value="1"/>
</dbReference>
<dbReference type="SUPFAM" id="SSF56436">
    <property type="entry name" value="C-type lectin-like"/>
    <property type="match status" value="1"/>
</dbReference>
<proteinExistence type="predicted"/>
<evidence type="ECO:0000313" key="3">
    <source>
        <dbReference type="Proteomes" id="UP000596742"/>
    </source>
</evidence>
<feature type="non-terminal residue" evidence="2">
    <location>
        <position position="99"/>
    </location>
</feature>
<sequence length="99" mass="11282">MTASNKSLTWTGANEFCRNMSSCLTNILSLEDMNWLGNLTNDNMWVGGNKNGHVYQWECQQYNFQKQIRPGSNICAKGEPKPVNTRQRVKILDASDRVL</sequence>
<accession>A0A8B6GKZ1</accession>
<dbReference type="EMBL" id="UYJE01008612">
    <property type="protein sequence ID" value="VDI65386.1"/>
    <property type="molecule type" value="Genomic_DNA"/>
</dbReference>
<protein>
    <recommendedName>
        <fullName evidence="1">C-type lectin domain-containing protein</fullName>
    </recommendedName>
</protein>
<dbReference type="InterPro" id="IPR016186">
    <property type="entry name" value="C-type_lectin-like/link_sf"/>
</dbReference>
<dbReference type="Pfam" id="PF00059">
    <property type="entry name" value="Lectin_C"/>
    <property type="match status" value="1"/>
</dbReference>
<comment type="caution">
    <text evidence="2">The sequence shown here is derived from an EMBL/GenBank/DDBJ whole genome shotgun (WGS) entry which is preliminary data.</text>
</comment>
<keyword evidence="3" id="KW-1185">Reference proteome</keyword>
<dbReference type="AlphaFoldDB" id="A0A8B6GKZ1"/>
<evidence type="ECO:0000259" key="1">
    <source>
        <dbReference type="Pfam" id="PF00059"/>
    </source>
</evidence>
<dbReference type="InterPro" id="IPR001304">
    <property type="entry name" value="C-type_lectin-like"/>
</dbReference>
<dbReference type="OrthoDB" id="538816at2759"/>
<organism evidence="2 3">
    <name type="scientific">Mytilus galloprovincialis</name>
    <name type="common">Mediterranean mussel</name>
    <dbReference type="NCBI Taxonomy" id="29158"/>
    <lineage>
        <taxon>Eukaryota</taxon>
        <taxon>Metazoa</taxon>
        <taxon>Spiralia</taxon>
        <taxon>Lophotrochozoa</taxon>
        <taxon>Mollusca</taxon>
        <taxon>Bivalvia</taxon>
        <taxon>Autobranchia</taxon>
        <taxon>Pteriomorphia</taxon>
        <taxon>Mytilida</taxon>
        <taxon>Mytiloidea</taxon>
        <taxon>Mytilidae</taxon>
        <taxon>Mytilinae</taxon>
        <taxon>Mytilus</taxon>
    </lineage>
</organism>
<reference evidence="2" key="1">
    <citation type="submission" date="2018-11" db="EMBL/GenBank/DDBJ databases">
        <authorList>
            <person name="Alioto T."/>
            <person name="Alioto T."/>
        </authorList>
    </citation>
    <scope>NUCLEOTIDE SEQUENCE</scope>
</reference>
<gene>
    <name evidence="2" type="ORF">MGAL_10B084451</name>
</gene>
<evidence type="ECO:0000313" key="2">
    <source>
        <dbReference type="EMBL" id="VDI65386.1"/>
    </source>
</evidence>